<accession>A0A2P2IT03</accession>
<proteinExistence type="predicted"/>
<name>A0A2P2IT03_RHIMU</name>
<reference evidence="1" key="1">
    <citation type="submission" date="2018-02" db="EMBL/GenBank/DDBJ databases">
        <title>Rhizophora mucronata_Transcriptome.</title>
        <authorList>
            <person name="Meera S.P."/>
            <person name="Sreeshan A."/>
            <person name="Augustine A."/>
        </authorList>
    </citation>
    <scope>NUCLEOTIDE SEQUENCE</scope>
    <source>
        <tissue evidence="1">Leaf</tissue>
    </source>
</reference>
<dbReference type="AlphaFoldDB" id="A0A2P2IT03"/>
<dbReference type="EMBL" id="GGEC01003845">
    <property type="protein sequence ID" value="MBW84328.1"/>
    <property type="molecule type" value="Transcribed_RNA"/>
</dbReference>
<protein>
    <submittedName>
        <fullName evidence="1">Uncharacterized protein</fullName>
    </submittedName>
</protein>
<dbReference type="EMBL" id="GGEC01003844">
    <property type="protein sequence ID" value="MBW84327.1"/>
    <property type="molecule type" value="Transcribed_RNA"/>
</dbReference>
<evidence type="ECO:0000313" key="1">
    <source>
        <dbReference type="EMBL" id="MBW84327.1"/>
    </source>
</evidence>
<organism evidence="1">
    <name type="scientific">Rhizophora mucronata</name>
    <name type="common">Asiatic mangrove</name>
    <dbReference type="NCBI Taxonomy" id="61149"/>
    <lineage>
        <taxon>Eukaryota</taxon>
        <taxon>Viridiplantae</taxon>
        <taxon>Streptophyta</taxon>
        <taxon>Embryophyta</taxon>
        <taxon>Tracheophyta</taxon>
        <taxon>Spermatophyta</taxon>
        <taxon>Magnoliopsida</taxon>
        <taxon>eudicotyledons</taxon>
        <taxon>Gunneridae</taxon>
        <taxon>Pentapetalae</taxon>
        <taxon>rosids</taxon>
        <taxon>fabids</taxon>
        <taxon>Malpighiales</taxon>
        <taxon>Rhizophoraceae</taxon>
        <taxon>Rhizophora</taxon>
    </lineage>
</organism>
<sequence length="23" mass="2671">MPFTCLNEFTFIICFCISKSLRG</sequence>